<proteinExistence type="predicted"/>
<evidence type="ECO:0000313" key="1">
    <source>
        <dbReference type="EMBL" id="KJA17905.1"/>
    </source>
</evidence>
<dbReference type="AlphaFoldDB" id="A0A0D2PC73"/>
<dbReference type="Proteomes" id="UP000054270">
    <property type="component" value="Unassembled WGS sequence"/>
</dbReference>
<sequence>MDRLSPDSISLDGVVSTLSQPIKSRSGSSSQPLVHLQRWLSPGSYKRLVKGNKQSVPLDSFPKLVTVQTGNGYAESYARSLMMTGNGFPLWYPGGDLGKPIQYLQRGISIGDVGTLDRDGLFDFCFNIFLSPDNPIHSGLVPREFRPLEPRLDPSEVKTIPEYFTPGQVITSQGVDVALNPENSLKYTFSSLDPSLEGGILVLPNGASREDMTHTERIYEYAKRNAPYWYQDVNGYGGIVHANGSLFLVTGCDKASDWALASFPYYPGAKSCLNLQYNWQPDYMSPWIDHGTARTSYYAPPTSRPIPVEPDTRNQCIFVRGIRISLSAKSWRETMPASNSARLYYTFILPMQRVSPSRLCFSRSTRNRK</sequence>
<dbReference type="OrthoDB" id="3222453at2759"/>
<evidence type="ECO:0000313" key="2">
    <source>
        <dbReference type="Proteomes" id="UP000054270"/>
    </source>
</evidence>
<organism evidence="1 2">
    <name type="scientific">Hypholoma sublateritium (strain FD-334 SS-4)</name>
    <dbReference type="NCBI Taxonomy" id="945553"/>
    <lineage>
        <taxon>Eukaryota</taxon>
        <taxon>Fungi</taxon>
        <taxon>Dikarya</taxon>
        <taxon>Basidiomycota</taxon>
        <taxon>Agaricomycotina</taxon>
        <taxon>Agaricomycetes</taxon>
        <taxon>Agaricomycetidae</taxon>
        <taxon>Agaricales</taxon>
        <taxon>Agaricineae</taxon>
        <taxon>Strophariaceae</taxon>
        <taxon>Hypholoma</taxon>
    </lineage>
</organism>
<dbReference type="OMA" id="DMTHTER"/>
<reference evidence="2" key="1">
    <citation type="submission" date="2014-04" db="EMBL/GenBank/DDBJ databases">
        <title>Evolutionary Origins and Diversification of the Mycorrhizal Mutualists.</title>
        <authorList>
            <consortium name="DOE Joint Genome Institute"/>
            <consortium name="Mycorrhizal Genomics Consortium"/>
            <person name="Kohler A."/>
            <person name="Kuo A."/>
            <person name="Nagy L.G."/>
            <person name="Floudas D."/>
            <person name="Copeland A."/>
            <person name="Barry K.W."/>
            <person name="Cichocki N."/>
            <person name="Veneault-Fourrey C."/>
            <person name="LaButti K."/>
            <person name="Lindquist E.A."/>
            <person name="Lipzen A."/>
            <person name="Lundell T."/>
            <person name="Morin E."/>
            <person name="Murat C."/>
            <person name="Riley R."/>
            <person name="Ohm R."/>
            <person name="Sun H."/>
            <person name="Tunlid A."/>
            <person name="Henrissat B."/>
            <person name="Grigoriev I.V."/>
            <person name="Hibbett D.S."/>
            <person name="Martin F."/>
        </authorList>
    </citation>
    <scope>NUCLEOTIDE SEQUENCE [LARGE SCALE GENOMIC DNA]</scope>
    <source>
        <strain evidence="2">FD-334 SS-4</strain>
    </source>
</reference>
<keyword evidence="2" id="KW-1185">Reference proteome</keyword>
<dbReference type="EMBL" id="KN817596">
    <property type="protein sequence ID" value="KJA17905.1"/>
    <property type="molecule type" value="Genomic_DNA"/>
</dbReference>
<accession>A0A0D2PC73</accession>
<name>A0A0D2PC73_HYPSF</name>
<protein>
    <submittedName>
        <fullName evidence="1">Uncharacterized protein</fullName>
    </submittedName>
</protein>
<gene>
    <name evidence="1" type="ORF">HYPSUDRAFT_975312</name>
</gene>